<dbReference type="PANTHER" id="PTHR39426">
    <property type="entry name" value="HOMOLOGY TO DEATH-ON-CURING PROTEIN OF PHAGE P1"/>
    <property type="match status" value="1"/>
</dbReference>
<dbReference type="Pfam" id="PF02661">
    <property type="entry name" value="Fic"/>
    <property type="match status" value="1"/>
</dbReference>
<dbReference type="InterPro" id="IPR053737">
    <property type="entry name" value="Type_II_TA_Toxin"/>
</dbReference>
<evidence type="ECO:0000313" key="3">
    <source>
        <dbReference type="Proteomes" id="UP000308530"/>
    </source>
</evidence>
<proteinExistence type="predicted"/>
<dbReference type="PANTHER" id="PTHR39426:SF1">
    <property type="entry name" value="HOMOLOGY TO DEATH-ON-CURING PROTEIN OF PHAGE P1"/>
    <property type="match status" value="1"/>
</dbReference>
<evidence type="ECO:0000313" key="2">
    <source>
        <dbReference type="EMBL" id="QLF69707.1"/>
    </source>
</evidence>
<dbReference type="EMBL" id="CP058350">
    <property type="protein sequence ID" value="QLF69707.1"/>
    <property type="molecule type" value="Genomic_DNA"/>
</dbReference>
<accession>A0ABX6QN86</accession>
<name>A0ABX6QN86_9HYPH</name>
<dbReference type="RefSeq" id="WP_138288371.1">
    <property type="nucleotide sequence ID" value="NZ_CP058350.1"/>
</dbReference>
<gene>
    <name evidence="2" type="ORF">FE840_009220</name>
</gene>
<dbReference type="InterPro" id="IPR006440">
    <property type="entry name" value="Doc"/>
</dbReference>
<organism evidence="2 3">
    <name type="scientific">Peteryoungia desertarenae</name>
    <dbReference type="NCBI Taxonomy" id="1813451"/>
    <lineage>
        <taxon>Bacteria</taxon>
        <taxon>Pseudomonadati</taxon>
        <taxon>Pseudomonadota</taxon>
        <taxon>Alphaproteobacteria</taxon>
        <taxon>Hyphomicrobiales</taxon>
        <taxon>Rhizobiaceae</taxon>
        <taxon>Peteryoungia</taxon>
    </lineage>
</organism>
<sequence length="132" mass="14668">MPSEPLWLDDQAVIEINRYLVGRTGERHALLFPDRLAGAVLRPRNAFFYEKNSNTLSLSVNLMVAIGQAHAFEQGNKRTAFASGIAFLNDNGYDLRHPDGEELGMMLEAVILRQTAPAALEAMLAPWIILCE</sequence>
<dbReference type="Proteomes" id="UP000308530">
    <property type="component" value="Chromosome"/>
</dbReference>
<dbReference type="NCBIfam" id="TIGR01550">
    <property type="entry name" value="DOC_P1"/>
    <property type="match status" value="1"/>
</dbReference>
<dbReference type="PROSITE" id="PS51459">
    <property type="entry name" value="FIDO"/>
    <property type="match status" value="1"/>
</dbReference>
<keyword evidence="3" id="KW-1185">Reference proteome</keyword>
<dbReference type="Gene3D" id="1.20.120.1870">
    <property type="entry name" value="Fic/DOC protein, Fido domain"/>
    <property type="match status" value="1"/>
</dbReference>
<dbReference type="InterPro" id="IPR003812">
    <property type="entry name" value="Fido"/>
</dbReference>
<feature type="domain" description="Fido" evidence="1">
    <location>
        <begin position="8"/>
        <end position="130"/>
    </location>
</feature>
<reference evidence="2 3" key="1">
    <citation type="submission" date="2020-06" db="EMBL/GenBank/DDBJ databases">
        <title>Genome sequence of Rhizobium sp strain ADMK78.</title>
        <authorList>
            <person name="Rahi P."/>
        </authorList>
    </citation>
    <scope>NUCLEOTIDE SEQUENCE [LARGE SCALE GENOMIC DNA]</scope>
    <source>
        <strain evidence="2 3">ADMK78</strain>
    </source>
</reference>
<evidence type="ECO:0000259" key="1">
    <source>
        <dbReference type="PROSITE" id="PS51459"/>
    </source>
</evidence>
<protein>
    <submittedName>
        <fullName evidence="2">Type II toxin-antitoxin system death-on-curing family toxin</fullName>
    </submittedName>
</protein>